<reference evidence="1 3" key="2">
    <citation type="journal article" date="2014" name="BMC Genomics">
        <title>An improved genome release (version Mt4.0) for the model legume Medicago truncatula.</title>
        <authorList>
            <person name="Tang H."/>
            <person name="Krishnakumar V."/>
            <person name="Bidwell S."/>
            <person name="Rosen B."/>
            <person name="Chan A."/>
            <person name="Zhou S."/>
            <person name="Gentzbittel L."/>
            <person name="Childs K.L."/>
            <person name="Yandell M."/>
            <person name="Gundlach H."/>
            <person name="Mayer K.F."/>
            <person name="Schwartz D.C."/>
            <person name="Town C.D."/>
        </authorList>
    </citation>
    <scope>GENOME REANNOTATION</scope>
    <source>
        <strain evidence="1">A17</strain>
        <strain evidence="2 3">cv. Jemalong A17</strain>
    </source>
</reference>
<gene>
    <name evidence="1" type="ordered locus">MTR_7g056367</name>
</gene>
<keyword evidence="3" id="KW-1185">Reference proteome</keyword>
<evidence type="ECO:0000313" key="2">
    <source>
        <dbReference type="EnsemblPlants" id="KEH22664"/>
    </source>
</evidence>
<accession>A0A072TYT5</accession>
<dbReference type="Proteomes" id="UP000002051">
    <property type="component" value="Unassembled WGS sequence"/>
</dbReference>
<organism evidence="1 3">
    <name type="scientific">Medicago truncatula</name>
    <name type="common">Barrel medic</name>
    <name type="synonym">Medicago tribuloides</name>
    <dbReference type="NCBI Taxonomy" id="3880"/>
    <lineage>
        <taxon>Eukaryota</taxon>
        <taxon>Viridiplantae</taxon>
        <taxon>Streptophyta</taxon>
        <taxon>Embryophyta</taxon>
        <taxon>Tracheophyta</taxon>
        <taxon>Spermatophyta</taxon>
        <taxon>Magnoliopsida</taxon>
        <taxon>eudicotyledons</taxon>
        <taxon>Gunneridae</taxon>
        <taxon>Pentapetalae</taxon>
        <taxon>rosids</taxon>
        <taxon>fabids</taxon>
        <taxon>Fabales</taxon>
        <taxon>Fabaceae</taxon>
        <taxon>Papilionoideae</taxon>
        <taxon>50 kb inversion clade</taxon>
        <taxon>NPAAA clade</taxon>
        <taxon>Hologalegina</taxon>
        <taxon>IRL clade</taxon>
        <taxon>Trifolieae</taxon>
        <taxon>Medicago</taxon>
    </lineage>
</organism>
<dbReference type="EnsemblPlants" id="KEH22664">
    <property type="protein sequence ID" value="KEH22664"/>
    <property type="gene ID" value="MTR_7g056367"/>
</dbReference>
<dbReference type="SUPFAM" id="SSF52047">
    <property type="entry name" value="RNI-like"/>
    <property type="match status" value="1"/>
</dbReference>
<sequence>MQLLNLEVLGEGSPSLFPSLNELCWLDLSYCESLLAFQLKSSKLSLRWCRKLEIIPSSIGSLGKLSKLALICCESLETFPSSIFKLKLTKLDFHGCSMLKTFPEILEPAETFVHINLTKTAIKELSSSVDYLVGLRTLCLKLCSDLVSLPNSIANLNYLSEPDCSGCCSIVNLPGSIANLSSLKPLDLSDCKRLECIPQLPSSLNQLLAYDCPSVRKIIPNSRLELPSNSDKDNFIFHFTNSQELDETACSNIGAETWLRITKDAYRSVFFCFPGSAIPDWLSNSRLVGFALSVVLECRDMDDAIARSGSFTCRLTFEADGGTQILANYAEIKYHFFSKDGSRLVIQDHTFIRKYHLDFASIDNWLFDAHNFTFEFSKHGYL</sequence>
<dbReference type="EMBL" id="CM001223">
    <property type="protein sequence ID" value="KEH22664.1"/>
    <property type="molecule type" value="Genomic_DNA"/>
</dbReference>
<dbReference type="PANTHER" id="PTHR45752">
    <property type="entry name" value="LEUCINE-RICH REPEAT-CONTAINING"/>
    <property type="match status" value="1"/>
</dbReference>
<dbReference type="InterPro" id="IPR050715">
    <property type="entry name" value="LRR-SigEffector_domain"/>
</dbReference>
<proteinExistence type="predicted"/>
<name>A0A072TYT5_MEDTR</name>
<reference evidence="2" key="3">
    <citation type="submission" date="2015-04" db="UniProtKB">
        <authorList>
            <consortium name="EnsemblPlants"/>
        </authorList>
    </citation>
    <scope>IDENTIFICATION</scope>
    <source>
        <strain evidence="2">cv. Jemalong A17</strain>
    </source>
</reference>
<dbReference type="InterPro" id="IPR032675">
    <property type="entry name" value="LRR_dom_sf"/>
</dbReference>
<protein>
    <submittedName>
        <fullName evidence="1">Disease resistance protein (TIR-NBS-LRR class), putative</fullName>
    </submittedName>
</protein>
<dbReference type="PANTHER" id="PTHR45752:SF195">
    <property type="entry name" value="LEUCINE-RICH REPEAT (LRR) FAMILY PROTEIN-RELATED"/>
    <property type="match status" value="1"/>
</dbReference>
<reference evidence="1 3" key="1">
    <citation type="journal article" date="2011" name="Nature">
        <title>The Medicago genome provides insight into the evolution of rhizobial symbioses.</title>
        <authorList>
            <person name="Young N.D."/>
            <person name="Debelle F."/>
            <person name="Oldroyd G.E."/>
            <person name="Geurts R."/>
            <person name="Cannon S.B."/>
            <person name="Udvardi M.K."/>
            <person name="Benedito V.A."/>
            <person name="Mayer K.F."/>
            <person name="Gouzy J."/>
            <person name="Schoof H."/>
            <person name="Van de Peer Y."/>
            <person name="Proost S."/>
            <person name="Cook D.R."/>
            <person name="Meyers B.C."/>
            <person name="Spannagl M."/>
            <person name="Cheung F."/>
            <person name="De Mita S."/>
            <person name="Krishnakumar V."/>
            <person name="Gundlach H."/>
            <person name="Zhou S."/>
            <person name="Mudge J."/>
            <person name="Bharti A.K."/>
            <person name="Murray J.D."/>
            <person name="Naoumkina M.A."/>
            <person name="Rosen B."/>
            <person name="Silverstein K.A."/>
            <person name="Tang H."/>
            <person name="Rombauts S."/>
            <person name="Zhao P.X."/>
            <person name="Zhou P."/>
            <person name="Barbe V."/>
            <person name="Bardou P."/>
            <person name="Bechner M."/>
            <person name="Bellec A."/>
            <person name="Berger A."/>
            <person name="Berges H."/>
            <person name="Bidwell S."/>
            <person name="Bisseling T."/>
            <person name="Choisne N."/>
            <person name="Couloux A."/>
            <person name="Denny R."/>
            <person name="Deshpande S."/>
            <person name="Dai X."/>
            <person name="Doyle J.J."/>
            <person name="Dudez A.M."/>
            <person name="Farmer A.D."/>
            <person name="Fouteau S."/>
            <person name="Franken C."/>
            <person name="Gibelin C."/>
            <person name="Gish J."/>
            <person name="Goldstein S."/>
            <person name="Gonzalez A.J."/>
            <person name="Green P.J."/>
            <person name="Hallab A."/>
            <person name="Hartog M."/>
            <person name="Hua A."/>
            <person name="Humphray S.J."/>
            <person name="Jeong D.H."/>
            <person name="Jing Y."/>
            <person name="Jocker A."/>
            <person name="Kenton S.M."/>
            <person name="Kim D.J."/>
            <person name="Klee K."/>
            <person name="Lai H."/>
            <person name="Lang C."/>
            <person name="Lin S."/>
            <person name="Macmil S.L."/>
            <person name="Magdelenat G."/>
            <person name="Matthews L."/>
            <person name="McCorrison J."/>
            <person name="Monaghan E.L."/>
            <person name="Mun J.H."/>
            <person name="Najar F.Z."/>
            <person name="Nicholson C."/>
            <person name="Noirot C."/>
            <person name="O'Bleness M."/>
            <person name="Paule C.R."/>
            <person name="Poulain J."/>
            <person name="Prion F."/>
            <person name="Qin B."/>
            <person name="Qu C."/>
            <person name="Retzel E.F."/>
            <person name="Riddle C."/>
            <person name="Sallet E."/>
            <person name="Samain S."/>
            <person name="Samson N."/>
            <person name="Sanders I."/>
            <person name="Saurat O."/>
            <person name="Scarpelli C."/>
            <person name="Schiex T."/>
            <person name="Segurens B."/>
            <person name="Severin A.J."/>
            <person name="Sherrier D.J."/>
            <person name="Shi R."/>
            <person name="Sims S."/>
            <person name="Singer S.R."/>
            <person name="Sinharoy S."/>
            <person name="Sterck L."/>
            <person name="Viollet A."/>
            <person name="Wang B.B."/>
            <person name="Wang K."/>
            <person name="Wang M."/>
            <person name="Wang X."/>
            <person name="Warfsmann J."/>
            <person name="Weissenbach J."/>
            <person name="White D.D."/>
            <person name="White J.D."/>
            <person name="Wiley G.B."/>
            <person name="Wincker P."/>
            <person name="Xing Y."/>
            <person name="Yang L."/>
            <person name="Yao Z."/>
            <person name="Ying F."/>
            <person name="Zhai J."/>
            <person name="Zhou L."/>
            <person name="Zuber A."/>
            <person name="Denarie J."/>
            <person name="Dixon R.A."/>
            <person name="May G.D."/>
            <person name="Schwartz D.C."/>
            <person name="Rogers J."/>
            <person name="Quetier F."/>
            <person name="Town C.D."/>
            <person name="Roe B.A."/>
        </authorList>
    </citation>
    <scope>NUCLEOTIDE SEQUENCE [LARGE SCALE GENOMIC DNA]</scope>
    <source>
        <strain evidence="1">A17</strain>
        <strain evidence="2 3">cv. Jemalong A17</strain>
    </source>
</reference>
<dbReference type="HOGENOM" id="CLU_724375_0_0_1"/>
<evidence type="ECO:0000313" key="3">
    <source>
        <dbReference type="Proteomes" id="UP000002051"/>
    </source>
</evidence>
<dbReference type="AlphaFoldDB" id="A0A072TYT5"/>
<evidence type="ECO:0000313" key="1">
    <source>
        <dbReference type="EMBL" id="KEH22664.1"/>
    </source>
</evidence>
<dbReference type="Gene3D" id="3.80.10.10">
    <property type="entry name" value="Ribonuclease Inhibitor"/>
    <property type="match status" value="2"/>
</dbReference>